<feature type="active site" evidence="9">
    <location>
        <position position="270"/>
    </location>
</feature>
<comment type="caution">
    <text evidence="12">The sequence shown here is derived from an EMBL/GenBank/DDBJ whole genome shotgun (WGS) entry which is preliminary data.</text>
</comment>
<evidence type="ECO:0000259" key="10">
    <source>
        <dbReference type="PROSITE" id="PS51898"/>
    </source>
</evidence>
<evidence type="ECO:0000256" key="9">
    <source>
        <dbReference type="HAMAP-Rule" id="MF_01808"/>
    </source>
</evidence>
<evidence type="ECO:0000256" key="3">
    <source>
        <dbReference type="ARBA" id="ARBA00022618"/>
    </source>
</evidence>
<evidence type="ECO:0000256" key="7">
    <source>
        <dbReference type="ARBA" id="ARBA00023172"/>
    </source>
</evidence>
<keyword evidence="6 9" id="KW-0238">DNA-binding</keyword>
<keyword evidence="13" id="KW-1185">Reference proteome</keyword>
<comment type="subunit">
    <text evidence="9">Forms a cyclic heterotetrameric complex composed of two molecules of XerC and two molecules of XerD.</text>
</comment>
<dbReference type="InterPro" id="IPR013762">
    <property type="entry name" value="Integrase-like_cat_sf"/>
</dbReference>
<evidence type="ECO:0000256" key="4">
    <source>
        <dbReference type="ARBA" id="ARBA00022829"/>
    </source>
</evidence>
<dbReference type="InterPro" id="IPR023009">
    <property type="entry name" value="Tyrosine_recombinase_XerC/XerD"/>
</dbReference>
<accession>A0A7W8G7W5</accession>
<comment type="similarity">
    <text evidence="9">Belongs to the 'phage' integrase family. XerC subfamily.</text>
</comment>
<feature type="domain" description="Core-binding (CB)" evidence="11">
    <location>
        <begin position="1"/>
        <end position="87"/>
    </location>
</feature>
<dbReference type="HAMAP" id="MF_01808">
    <property type="entry name" value="Recomb_XerC_XerD"/>
    <property type="match status" value="1"/>
</dbReference>
<organism evidence="12 13">
    <name type="scientific">Treponema ruminis</name>
    <dbReference type="NCBI Taxonomy" id="744515"/>
    <lineage>
        <taxon>Bacteria</taxon>
        <taxon>Pseudomonadati</taxon>
        <taxon>Spirochaetota</taxon>
        <taxon>Spirochaetia</taxon>
        <taxon>Spirochaetales</taxon>
        <taxon>Treponemataceae</taxon>
        <taxon>Treponema</taxon>
    </lineage>
</organism>
<evidence type="ECO:0000256" key="1">
    <source>
        <dbReference type="ARBA" id="ARBA00004496"/>
    </source>
</evidence>
<evidence type="ECO:0000256" key="2">
    <source>
        <dbReference type="ARBA" id="ARBA00022490"/>
    </source>
</evidence>
<evidence type="ECO:0000313" key="13">
    <source>
        <dbReference type="Proteomes" id="UP000518887"/>
    </source>
</evidence>
<dbReference type="GO" id="GO:0005737">
    <property type="term" value="C:cytoplasm"/>
    <property type="evidence" value="ECO:0007669"/>
    <property type="project" value="UniProtKB-SubCell"/>
</dbReference>
<evidence type="ECO:0000313" key="12">
    <source>
        <dbReference type="EMBL" id="MBB5225504.1"/>
    </source>
</evidence>
<dbReference type="InterPro" id="IPR011010">
    <property type="entry name" value="DNA_brk_join_enz"/>
</dbReference>
<comment type="subcellular location">
    <subcellularLocation>
        <location evidence="1 9">Cytoplasm</location>
    </subcellularLocation>
</comment>
<dbReference type="InterPro" id="IPR010998">
    <property type="entry name" value="Integrase_recombinase_N"/>
</dbReference>
<dbReference type="Pfam" id="PF02899">
    <property type="entry name" value="Phage_int_SAM_1"/>
    <property type="match status" value="1"/>
</dbReference>
<keyword evidence="7 9" id="KW-0233">DNA recombination</keyword>
<dbReference type="CDD" id="cd00798">
    <property type="entry name" value="INT_XerDC_C"/>
    <property type="match status" value="1"/>
</dbReference>
<feature type="active site" evidence="9">
    <location>
        <position position="244"/>
    </location>
</feature>
<dbReference type="AlphaFoldDB" id="A0A7W8G7W5"/>
<dbReference type="Gene3D" id="1.10.150.130">
    <property type="match status" value="1"/>
</dbReference>
<evidence type="ECO:0000256" key="5">
    <source>
        <dbReference type="ARBA" id="ARBA00022908"/>
    </source>
</evidence>
<protein>
    <recommendedName>
        <fullName evidence="9">Tyrosine recombinase XerC</fullName>
    </recommendedName>
</protein>
<gene>
    <name evidence="9" type="primary">xerC</name>
    <name evidence="12" type="ORF">HNP76_000848</name>
</gene>
<name>A0A7W8G7W5_9SPIR</name>
<dbReference type="GO" id="GO:0007059">
    <property type="term" value="P:chromosome segregation"/>
    <property type="evidence" value="ECO:0007669"/>
    <property type="project" value="UniProtKB-UniRule"/>
</dbReference>
<keyword evidence="4 9" id="KW-0159">Chromosome partition</keyword>
<dbReference type="GO" id="GO:0003677">
    <property type="term" value="F:DNA binding"/>
    <property type="evidence" value="ECO:0007669"/>
    <property type="project" value="UniProtKB-UniRule"/>
</dbReference>
<dbReference type="Pfam" id="PF00589">
    <property type="entry name" value="Phage_integrase"/>
    <property type="match status" value="1"/>
</dbReference>
<keyword evidence="8 9" id="KW-0131">Cell cycle</keyword>
<feature type="active site" evidence="9">
    <location>
        <position position="173"/>
    </location>
</feature>
<dbReference type="GO" id="GO:0006313">
    <property type="term" value="P:DNA transposition"/>
    <property type="evidence" value="ECO:0007669"/>
    <property type="project" value="UniProtKB-UniRule"/>
</dbReference>
<evidence type="ECO:0000256" key="8">
    <source>
        <dbReference type="ARBA" id="ARBA00023306"/>
    </source>
</evidence>
<evidence type="ECO:0000259" key="11">
    <source>
        <dbReference type="PROSITE" id="PS51900"/>
    </source>
</evidence>
<dbReference type="InterPro" id="IPR044068">
    <property type="entry name" value="CB"/>
</dbReference>
<comment type="function">
    <text evidence="9">Site-specific tyrosine recombinase, which acts by catalyzing the cutting and rejoining of the recombining DNA molecules. The XerC-XerD complex is essential to convert dimers of the bacterial chromosome into monomers to permit their segregation at cell division. It also contributes to the segregational stability of plasmids.</text>
</comment>
<dbReference type="GO" id="GO:0009037">
    <property type="term" value="F:tyrosine-based site-specific recombinase activity"/>
    <property type="evidence" value="ECO:0007669"/>
    <property type="project" value="UniProtKB-UniRule"/>
</dbReference>
<feature type="active site" evidence="9">
    <location>
        <position position="247"/>
    </location>
</feature>
<dbReference type="PROSITE" id="PS51898">
    <property type="entry name" value="TYR_RECOMBINASE"/>
    <property type="match status" value="1"/>
</dbReference>
<dbReference type="GO" id="GO:0051301">
    <property type="term" value="P:cell division"/>
    <property type="evidence" value="ECO:0007669"/>
    <property type="project" value="UniProtKB-KW"/>
</dbReference>
<dbReference type="PANTHER" id="PTHR30349">
    <property type="entry name" value="PHAGE INTEGRASE-RELATED"/>
    <property type="match status" value="1"/>
</dbReference>
<dbReference type="InterPro" id="IPR002104">
    <property type="entry name" value="Integrase_catalytic"/>
</dbReference>
<keyword evidence="3 9" id="KW-0132">Cell division</keyword>
<keyword evidence="2 9" id="KW-0963">Cytoplasm</keyword>
<reference evidence="12 13" key="1">
    <citation type="submission" date="2020-08" db="EMBL/GenBank/DDBJ databases">
        <title>Genomic Encyclopedia of Type Strains, Phase IV (KMG-IV): sequencing the most valuable type-strain genomes for metagenomic binning, comparative biology and taxonomic classification.</title>
        <authorList>
            <person name="Goeker M."/>
        </authorList>
    </citation>
    <scope>NUCLEOTIDE SEQUENCE [LARGE SCALE GENOMIC DNA]</scope>
    <source>
        <strain evidence="12 13">DSM 103462</strain>
    </source>
</reference>
<dbReference type="RefSeq" id="WP_184657839.1">
    <property type="nucleotide sequence ID" value="NZ_CP031518.1"/>
</dbReference>
<keyword evidence="5 9" id="KW-0229">DNA integration</keyword>
<dbReference type="PROSITE" id="PS51900">
    <property type="entry name" value="CB"/>
    <property type="match status" value="1"/>
</dbReference>
<evidence type="ECO:0000256" key="6">
    <source>
        <dbReference type="ARBA" id="ARBA00023125"/>
    </source>
</evidence>
<feature type="active site" description="O-(3'-phospho-DNA)-tyrosine intermediate" evidence="9">
    <location>
        <position position="279"/>
    </location>
</feature>
<dbReference type="Gene3D" id="1.10.443.10">
    <property type="entry name" value="Intergrase catalytic core"/>
    <property type="match status" value="1"/>
</dbReference>
<dbReference type="PANTHER" id="PTHR30349:SF77">
    <property type="entry name" value="TYROSINE RECOMBINASE XERC"/>
    <property type="match status" value="1"/>
</dbReference>
<dbReference type="SUPFAM" id="SSF56349">
    <property type="entry name" value="DNA breaking-rejoining enzymes"/>
    <property type="match status" value="1"/>
</dbReference>
<feature type="domain" description="Tyr recombinase" evidence="10">
    <location>
        <begin position="108"/>
        <end position="292"/>
    </location>
</feature>
<sequence>MTVSEAISEYLSYIESVRTLSVNTVTAFKNDLDQFAAMPFIGPARQLDSIELEDLKQCVGFLSKKKRSAASINRFISSVRNLFAYCRKFGHLKVNVAFELKTVKNPKKLPRFMTGAEVDKLCHEPEVNELLWEKRDKALFEMLYSSGCRVSEIASLTLDDFNGDFSSAIVTGKGSKDRRVYFEEDAQKALKAYLEDRKNRFGETDKERHIFVNQRGGPLTTGGIRLIITRYSGSEGTKHHISPHAFRHTFATAMITNGADVRLVQELLGHSSISTTQRYTHISTEQMIAMYNKAHPHAK</sequence>
<dbReference type="Proteomes" id="UP000518887">
    <property type="component" value="Unassembled WGS sequence"/>
</dbReference>
<dbReference type="EMBL" id="JACHFQ010000002">
    <property type="protein sequence ID" value="MBB5225504.1"/>
    <property type="molecule type" value="Genomic_DNA"/>
</dbReference>
<proteinExistence type="inferred from homology"/>
<feature type="active site" evidence="9">
    <location>
        <position position="149"/>
    </location>
</feature>
<dbReference type="InterPro" id="IPR004107">
    <property type="entry name" value="Integrase_SAM-like_N"/>
</dbReference>
<dbReference type="InterPro" id="IPR050090">
    <property type="entry name" value="Tyrosine_recombinase_XerCD"/>
</dbReference>